<organism evidence="2">
    <name type="scientific">Tetraodon nigroviridis</name>
    <name type="common">Spotted green pufferfish</name>
    <name type="synonym">Chelonodon nigroviridis</name>
    <dbReference type="NCBI Taxonomy" id="99883"/>
    <lineage>
        <taxon>Eukaryota</taxon>
        <taxon>Metazoa</taxon>
        <taxon>Chordata</taxon>
        <taxon>Craniata</taxon>
        <taxon>Vertebrata</taxon>
        <taxon>Euteleostomi</taxon>
        <taxon>Actinopterygii</taxon>
        <taxon>Neopterygii</taxon>
        <taxon>Teleostei</taxon>
        <taxon>Neoteleostei</taxon>
        <taxon>Acanthomorphata</taxon>
        <taxon>Eupercaria</taxon>
        <taxon>Tetraodontiformes</taxon>
        <taxon>Tetradontoidea</taxon>
        <taxon>Tetraodontidae</taxon>
        <taxon>Tetraodon</taxon>
    </lineage>
</organism>
<feature type="compositionally biased region" description="Basic and acidic residues" evidence="1">
    <location>
        <begin position="45"/>
        <end position="55"/>
    </location>
</feature>
<reference evidence="2" key="1">
    <citation type="journal article" date="2004" name="Nature">
        <title>Genome duplication in the teleost fish Tetraodon nigroviridis reveals the early vertebrate proto-karyotype.</title>
        <authorList>
            <person name="Jaillon O."/>
            <person name="Aury J.-M."/>
            <person name="Brunet F."/>
            <person name="Petit J.-L."/>
            <person name="Stange-Thomann N."/>
            <person name="Mauceli E."/>
            <person name="Bouneau L."/>
            <person name="Fischer C."/>
            <person name="Ozouf-Costaz C."/>
            <person name="Bernot A."/>
            <person name="Nicaud S."/>
            <person name="Jaffe D."/>
            <person name="Fisher S."/>
            <person name="Lutfalla G."/>
            <person name="Dossat C."/>
            <person name="Segurens B."/>
            <person name="Dasilva C."/>
            <person name="Salanoubat M."/>
            <person name="Levy M."/>
            <person name="Boudet N."/>
            <person name="Castellano S."/>
            <person name="Anthouard V."/>
            <person name="Jubin C."/>
            <person name="Castelli V."/>
            <person name="Katinka M."/>
            <person name="Vacherie B."/>
            <person name="Biemont C."/>
            <person name="Skalli Z."/>
            <person name="Cattolico L."/>
            <person name="Poulain J."/>
            <person name="De Berardinis V."/>
            <person name="Cruaud C."/>
            <person name="Duprat S."/>
            <person name="Brottier P."/>
            <person name="Coutanceau J.-P."/>
            <person name="Gouzy J."/>
            <person name="Parra G."/>
            <person name="Lardier G."/>
            <person name="Chapple C."/>
            <person name="McKernan K.J."/>
            <person name="McEwan P."/>
            <person name="Bosak S."/>
            <person name="Kellis M."/>
            <person name="Volff J.-N."/>
            <person name="Guigo R."/>
            <person name="Zody M.C."/>
            <person name="Mesirov J."/>
            <person name="Lindblad-Toh K."/>
            <person name="Birren B."/>
            <person name="Nusbaum C."/>
            <person name="Kahn D."/>
            <person name="Robinson-Rechavi M."/>
            <person name="Laudet V."/>
            <person name="Schachter V."/>
            <person name="Quetier F."/>
            <person name="Saurin W."/>
            <person name="Scarpelli C."/>
            <person name="Wincker P."/>
            <person name="Lander E.S."/>
            <person name="Weissenbach J."/>
            <person name="Roest Crollius H."/>
        </authorList>
    </citation>
    <scope>NUCLEOTIDE SEQUENCE [LARGE SCALE GENOMIC DNA]</scope>
</reference>
<name>Q4SYS3_TETNG</name>
<dbReference type="AlphaFoldDB" id="Q4SYS3"/>
<evidence type="ECO:0000256" key="1">
    <source>
        <dbReference type="SAM" id="MobiDB-lite"/>
    </source>
</evidence>
<proteinExistence type="predicted"/>
<protein>
    <submittedName>
        <fullName evidence="2">Chromosome undetermined SCAF11966, whole genome shotgun sequence</fullName>
    </submittedName>
</protein>
<feature type="region of interest" description="Disordered" evidence="1">
    <location>
        <begin position="1"/>
        <end position="115"/>
    </location>
</feature>
<accession>Q4SYS3</accession>
<dbReference type="OrthoDB" id="8964395at2759"/>
<feature type="non-terminal residue" evidence="2">
    <location>
        <position position="1"/>
    </location>
</feature>
<sequence>SDSEDEDLVKKSKKFPKGKRTTSRIKSPPRNDPVQYISETDSDDDTFHTKKEIAKAKSNGSTKSAKTDADGPQRGARAGVKSPVKPASHQSKAAKSPVTPKATEPPQPKRTPTSVLDYFGNAAVQRSEKKLVASAKRKVPTQDGGDLMGGREMDDDMELEKQIHDDEEFARTLAMLDEEPQAKRVSRRIPERHL</sequence>
<dbReference type="EMBL" id="CAAE01011966">
    <property type="protein sequence ID" value="CAF94209.1"/>
    <property type="molecule type" value="Genomic_DNA"/>
</dbReference>
<evidence type="ECO:0000313" key="2">
    <source>
        <dbReference type="EMBL" id="CAF94209.1"/>
    </source>
</evidence>
<reference evidence="2" key="2">
    <citation type="submission" date="2004-02" db="EMBL/GenBank/DDBJ databases">
        <authorList>
            <consortium name="Genoscope"/>
            <consortium name="Whitehead Institute Centre for Genome Research"/>
        </authorList>
    </citation>
    <scope>NUCLEOTIDE SEQUENCE</scope>
</reference>
<feature type="region of interest" description="Disordered" evidence="1">
    <location>
        <begin position="130"/>
        <end position="152"/>
    </location>
</feature>
<dbReference type="KEGG" id="tng:GSTEN00010190G001"/>
<feature type="compositionally biased region" description="Basic residues" evidence="1">
    <location>
        <begin position="11"/>
        <end position="23"/>
    </location>
</feature>
<gene>
    <name evidence="2" type="ORF">GSTENG00010190001</name>
</gene>